<evidence type="ECO:0000313" key="2">
    <source>
        <dbReference type="Proteomes" id="UP000621455"/>
    </source>
</evidence>
<comment type="caution">
    <text evidence="1">The sequence shown here is derived from an EMBL/GenBank/DDBJ whole genome shotgun (WGS) entry which is preliminary data.</text>
</comment>
<evidence type="ECO:0000313" key="1">
    <source>
        <dbReference type="EMBL" id="NHZ78341.1"/>
    </source>
</evidence>
<name>A0ABX0N4Z0_9BURK</name>
<dbReference type="EMBL" id="WHJG01000002">
    <property type="protein sequence ID" value="NHZ78341.1"/>
    <property type="molecule type" value="Genomic_DNA"/>
</dbReference>
<accession>A0ABX0N4Z0</accession>
<gene>
    <name evidence="1" type="ORF">F2P44_03435</name>
</gene>
<reference evidence="1 2" key="1">
    <citation type="submission" date="2019-10" db="EMBL/GenBank/DDBJ databases">
        <title>Taxonomy of Antarctic Massilia spp.: description of Massilia rubra sp. nov., Massilia aquatica sp. nov., Massilia mucilaginosa sp. nov., Massilia frigida sp. nov. isolated from streams, lakes and regoliths.</title>
        <authorList>
            <person name="Holochova P."/>
            <person name="Sedlacek I."/>
            <person name="Kralova S."/>
            <person name="Maslanova I."/>
            <person name="Busse H.-J."/>
            <person name="Stankova E."/>
            <person name="Vrbovska V."/>
            <person name="Kovarovic V."/>
            <person name="Bartak M."/>
            <person name="Svec P."/>
            <person name="Pantucek R."/>
        </authorList>
    </citation>
    <scope>NUCLEOTIDE SEQUENCE [LARGE SCALE GENOMIC DNA]</scope>
    <source>
        <strain evidence="1 2">CCM 8695</strain>
    </source>
</reference>
<protein>
    <submittedName>
        <fullName evidence="1">Uncharacterized protein</fullName>
    </submittedName>
</protein>
<proteinExistence type="predicted"/>
<sequence>MDLLEQLAALADDVDRYYGTDFGSEDEGERANRRLKLRMRDLIVAAHEAAQARVLEQALDLLCANTGCAEDQAIFLEIGAQLTGRGIVDEARMTACLRNAPVNRWL</sequence>
<dbReference type="Proteomes" id="UP000621455">
    <property type="component" value="Unassembled WGS sequence"/>
</dbReference>
<keyword evidence="2" id="KW-1185">Reference proteome</keyword>
<dbReference type="RefSeq" id="WP_167085044.1">
    <property type="nucleotide sequence ID" value="NZ_WHJG01000002.1"/>
</dbReference>
<organism evidence="1 2">
    <name type="scientific">Massilia frigida</name>
    <dbReference type="NCBI Taxonomy" id="2609281"/>
    <lineage>
        <taxon>Bacteria</taxon>
        <taxon>Pseudomonadati</taxon>
        <taxon>Pseudomonadota</taxon>
        <taxon>Betaproteobacteria</taxon>
        <taxon>Burkholderiales</taxon>
        <taxon>Oxalobacteraceae</taxon>
        <taxon>Telluria group</taxon>
        <taxon>Massilia</taxon>
    </lineage>
</organism>